<feature type="domain" description="4Fe-4S ferredoxin-type" evidence="1">
    <location>
        <begin position="284"/>
        <end position="311"/>
    </location>
</feature>
<comment type="caution">
    <text evidence="2">The sequence shown here is derived from an EMBL/GenBank/DDBJ whole genome shotgun (WGS) entry which is preliminary data.</text>
</comment>
<dbReference type="AlphaFoldDB" id="A0A3A4P1U5"/>
<dbReference type="Pfam" id="PF00037">
    <property type="entry name" value="Fer4"/>
    <property type="match status" value="1"/>
</dbReference>
<proteinExistence type="predicted"/>
<evidence type="ECO:0000313" key="2">
    <source>
        <dbReference type="EMBL" id="RJP25109.1"/>
    </source>
</evidence>
<sequence length="372" mass="40969">MNGIYAKLLEHMNRQPFLLPHPLLPSGVEILRQLYTEDQAELLTHLTAVPDTPDSIARRAGRAEEMVATMLDDMARRGLVFAAGDENLRLYGLFPFLPGLYEFQFAGKLEQLSPNAPTLAQLFKQYYYEGLGREAAILYSMSDAGTRKVRIIAVDRQIPHESNALPHERAAEIVKQQCNIALINCYCRSAAVVRGEPCKLNGPLDVCLLFGPIARYAIEYGHGRKIDMKEALAILGRCEEAGLIHTASNCKEPMVICNCCSCCCGNLKGLSYFAPPGRVVKSRFEPSIDLEACTGCGECASRCQLSALVIDEFPRVDAERCIGCALCADVCAAGALAMVERKDADEIEHENYLDLSMHVARSRKMFEGGTPD</sequence>
<evidence type="ECO:0000259" key="1">
    <source>
        <dbReference type="PROSITE" id="PS51379"/>
    </source>
</evidence>
<evidence type="ECO:0000313" key="3">
    <source>
        <dbReference type="Proteomes" id="UP000265882"/>
    </source>
</evidence>
<protein>
    <recommendedName>
        <fullName evidence="1">4Fe-4S ferredoxin-type domain-containing protein</fullName>
    </recommendedName>
</protein>
<reference evidence="2 3" key="1">
    <citation type="journal article" date="2017" name="ISME J.">
        <title>Energy and carbon metabolisms in a deep terrestrial subsurface fluid microbial community.</title>
        <authorList>
            <person name="Momper L."/>
            <person name="Jungbluth S.P."/>
            <person name="Lee M.D."/>
            <person name="Amend J.P."/>
        </authorList>
    </citation>
    <scope>NUCLEOTIDE SEQUENCE [LARGE SCALE GENOMIC DNA]</scope>
    <source>
        <strain evidence="2">SURF_5</strain>
    </source>
</reference>
<organism evidence="2 3">
    <name type="scientific">Abyssobacteria bacterium (strain SURF_5)</name>
    <dbReference type="NCBI Taxonomy" id="2093360"/>
    <lineage>
        <taxon>Bacteria</taxon>
        <taxon>Pseudomonadati</taxon>
        <taxon>Candidatus Hydrogenedentota</taxon>
        <taxon>Candidatus Abyssobacteria</taxon>
    </lineage>
</organism>
<dbReference type="EMBL" id="QZKU01000026">
    <property type="protein sequence ID" value="RJP25109.1"/>
    <property type="molecule type" value="Genomic_DNA"/>
</dbReference>
<gene>
    <name evidence="2" type="ORF">C4520_03055</name>
</gene>
<dbReference type="Gene3D" id="3.30.70.20">
    <property type="match status" value="1"/>
</dbReference>
<dbReference type="SUPFAM" id="SSF54862">
    <property type="entry name" value="4Fe-4S ferredoxins"/>
    <property type="match status" value="1"/>
</dbReference>
<accession>A0A3A4P1U5</accession>
<dbReference type="InterPro" id="IPR017896">
    <property type="entry name" value="4Fe4S_Fe-S-bd"/>
</dbReference>
<name>A0A3A4P1U5_ABYX5</name>
<dbReference type="Pfam" id="PF12837">
    <property type="entry name" value="Fer4_6"/>
    <property type="match status" value="1"/>
</dbReference>
<dbReference type="PROSITE" id="PS51379">
    <property type="entry name" value="4FE4S_FER_2"/>
    <property type="match status" value="2"/>
</dbReference>
<feature type="domain" description="4Fe-4S ferredoxin-type" evidence="1">
    <location>
        <begin position="312"/>
        <end position="341"/>
    </location>
</feature>
<dbReference type="Proteomes" id="UP000265882">
    <property type="component" value="Unassembled WGS sequence"/>
</dbReference>